<dbReference type="SUPFAM" id="SSF53474">
    <property type="entry name" value="alpha/beta-Hydrolases"/>
    <property type="match status" value="1"/>
</dbReference>
<organism evidence="3 4">
    <name type="scientific">Natronocella acetinitrilica</name>
    <dbReference type="NCBI Taxonomy" id="414046"/>
    <lineage>
        <taxon>Bacteria</taxon>
        <taxon>Pseudomonadati</taxon>
        <taxon>Pseudomonadota</taxon>
        <taxon>Gammaproteobacteria</taxon>
        <taxon>Chromatiales</taxon>
        <taxon>Ectothiorhodospiraceae</taxon>
        <taxon>Natronocella</taxon>
    </lineage>
</organism>
<name>A0AAE3KFF7_9GAMM</name>
<comment type="caution">
    <text evidence="3">The sequence shown here is derived from an EMBL/GenBank/DDBJ whole genome shotgun (WGS) entry which is preliminary data.</text>
</comment>
<dbReference type="PROSITE" id="PS51257">
    <property type="entry name" value="PROKAR_LIPOPROTEIN"/>
    <property type="match status" value="1"/>
</dbReference>
<evidence type="ECO:0008006" key="5">
    <source>
        <dbReference type="Google" id="ProtNLM"/>
    </source>
</evidence>
<keyword evidence="2" id="KW-0732">Signal</keyword>
<proteinExistence type="predicted"/>
<keyword evidence="4" id="KW-1185">Reference proteome</keyword>
<dbReference type="InterPro" id="IPR029058">
    <property type="entry name" value="AB_hydrolase_fold"/>
</dbReference>
<evidence type="ECO:0000313" key="4">
    <source>
        <dbReference type="Proteomes" id="UP001205843"/>
    </source>
</evidence>
<evidence type="ECO:0000256" key="1">
    <source>
        <dbReference type="SAM" id="MobiDB-lite"/>
    </source>
</evidence>
<dbReference type="Proteomes" id="UP001205843">
    <property type="component" value="Unassembled WGS sequence"/>
</dbReference>
<dbReference type="RefSeq" id="WP_253475426.1">
    <property type="nucleotide sequence ID" value="NZ_JALJXV010000002.1"/>
</dbReference>
<dbReference type="Gene3D" id="3.40.50.1820">
    <property type="entry name" value="alpha/beta hydrolase"/>
    <property type="match status" value="1"/>
</dbReference>
<evidence type="ECO:0000313" key="3">
    <source>
        <dbReference type="EMBL" id="MCP1674002.1"/>
    </source>
</evidence>
<feature type="compositionally biased region" description="Gly residues" evidence="1">
    <location>
        <begin position="32"/>
        <end position="44"/>
    </location>
</feature>
<dbReference type="AlphaFoldDB" id="A0AAE3KFF7"/>
<accession>A0AAE3KFF7</accession>
<dbReference type="EMBL" id="JALJXV010000002">
    <property type="protein sequence ID" value="MCP1674002.1"/>
    <property type="molecule type" value="Genomic_DNA"/>
</dbReference>
<feature type="region of interest" description="Disordered" evidence="1">
    <location>
        <begin position="32"/>
        <end position="56"/>
    </location>
</feature>
<reference evidence="3" key="1">
    <citation type="submission" date="2022-03" db="EMBL/GenBank/DDBJ databases">
        <title>Genomic Encyclopedia of Type Strains, Phase III (KMG-III): the genomes of soil and plant-associated and newly described type strains.</title>
        <authorList>
            <person name="Whitman W."/>
        </authorList>
    </citation>
    <scope>NUCLEOTIDE SEQUENCE</scope>
    <source>
        <strain evidence="3">ANL 6-2</strain>
    </source>
</reference>
<feature type="chain" id="PRO_5042235274" description="Alpha/beta hydrolase" evidence="2">
    <location>
        <begin position="24"/>
        <end position="493"/>
    </location>
</feature>
<protein>
    <recommendedName>
        <fullName evidence="5">Alpha/beta hydrolase</fullName>
    </recommendedName>
</protein>
<evidence type="ECO:0000256" key="2">
    <source>
        <dbReference type="SAM" id="SignalP"/>
    </source>
</evidence>
<gene>
    <name evidence="3" type="ORF">J2T57_001101</name>
</gene>
<sequence length="493" mass="53544">MNKQSFVKFAVFLASISSILLLAGCFGSSGSGGSGSGGSNGGEGPTVTTPAPPAREHDTRITEGYYRLVLEDLPFDPIGDPASTDRWWGELDGVGYRIEVPDHWNGALVVYAHGYRGDERELRVDNPEIRPYLIENGYAWAASAYAANHYDVRSGLENSNALALNFTKIAAERGREIEEPVRHYMIGQSMGGHIAGAALEAETLSKANNPLLYDGALSLCGVMGDAEILDYFTAYNLAAMQLGGVPADSFPVADGESRVETFKEALWVDYDADIGALTAEGEKLRAILMNLSGGERPTFNEAFSDPISGRRELDILHGYADNDGTAYGILAQNIVDTRSVDYRFETAPGATRTTAENQFNNLILRVSPSSDANPAQDDGLRWIPRLRGELNAPMITLHTLGDLWVPFSMQQIYAQRVKDQGYADLLVQRAIRAVGHCDFTYEEQVTAFSDLVDWHMENVKPDGDDVLDAATVASPDYGCGFTIDGGDEAFPCP</sequence>
<feature type="signal peptide" evidence="2">
    <location>
        <begin position="1"/>
        <end position="23"/>
    </location>
</feature>